<proteinExistence type="predicted"/>
<dbReference type="Gene3D" id="3.30.200.20">
    <property type="entry name" value="Phosphorylase Kinase, domain 1"/>
    <property type="match status" value="1"/>
</dbReference>
<evidence type="ECO:0000256" key="2">
    <source>
        <dbReference type="ARBA" id="ARBA00022786"/>
    </source>
</evidence>
<dbReference type="InterPro" id="IPR000225">
    <property type="entry name" value="Armadillo"/>
</dbReference>
<gene>
    <name evidence="4" type="ORF">LVIROSA_LOCUS21413</name>
</gene>
<reference evidence="4 5" key="1">
    <citation type="submission" date="2022-01" db="EMBL/GenBank/DDBJ databases">
        <authorList>
            <person name="Xiong W."/>
            <person name="Schranz E."/>
        </authorList>
    </citation>
    <scope>NUCLEOTIDE SEQUENCE [LARGE SCALE GENOMIC DNA]</scope>
</reference>
<comment type="caution">
    <text evidence="4">The sequence shown here is derived from an EMBL/GenBank/DDBJ whole genome shotgun (WGS) entry which is preliminary data.</text>
</comment>
<feature type="repeat" description="ARM" evidence="3">
    <location>
        <begin position="85"/>
        <end position="127"/>
    </location>
</feature>
<keyword evidence="1" id="KW-0677">Repeat</keyword>
<sequence length="279" mass="31166">MYQHPDMMTPCVDPQGQPLDPSKIQDHFELDLAVFAYYAIRLMTSEFLVGKLAMGSIDIQRQAAYELRLLAKTGMDNWRLISEAGAIPLLVTLLSSHDPRIQEHAVTTLLNLSIFENNKVLIVAAEVIDNIVDVLGSGRTMEARENVATTLFSLSLIDDYKVVIGSRPKSIPNFIGLLKDGTTTGKRDASTALINLAVYSEQVEEHINGNSKNWVALIVQELKINQASQCPHIVVCYHSFYHNGAISLVFEYMDRGSFTDVIRQLKTILEPYLVVLCKQ</sequence>
<dbReference type="InterPro" id="IPR011009">
    <property type="entry name" value="Kinase-like_dom_sf"/>
</dbReference>
<keyword evidence="5" id="KW-1185">Reference proteome</keyword>
<dbReference type="Gene3D" id="1.25.10.10">
    <property type="entry name" value="Leucine-rich Repeat Variant"/>
    <property type="match status" value="1"/>
</dbReference>
<dbReference type="AlphaFoldDB" id="A0AAU9N7Y0"/>
<feature type="non-terminal residue" evidence="4">
    <location>
        <position position="279"/>
    </location>
</feature>
<evidence type="ECO:0000256" key="3">
    <source>
        <dbReference type="PROSITE-ProRule" id="PRU00259"/>
    </source>
</evidence>
<evidence type="ECO:0000313" key="4">
    <source>
        <dbReference type="EMBL" id="CAH1434937.1"/>
    </source>
</evidence>
<keyword evidence="2" id="KW-0833">Ubl conjugation pathway</keyword>
<dbReference type="Proteomes" id="UP001157418">
    <property type="component" value="Unassembled WGS sequence"/>
</dbReference>
<dbReference type="InterPro" id="IPR011989">
    <property type="entry name" value="ARM-like"/>
</dbReference>
<evidence type="ECO:0000256" key="1">
    <source>
        <dbReference type="ARBA" id="ARBA00022737"/>
    </source>
</evidence>
<organism evidence="4 5">
    <name type="scientific">Lactuca virosa</name>
    <dbReference type="NCBI Taxonomy" id="75947"/>
    <lineage>
        <taxon>Eukaryota</taxon>
        <taxon>Viridiplantae</taxon>
        <taxon>Streptophyta</taxon>
        <taxon>Embryophyta</taxon>
        <taxon>Tracheophyta</taxon>
        <taxon>Spermatophyta</taxon>
        <taxon>Magnoliopsida</taxon>
        <taxon>eudicotyledons</taxon>
        <taxon>Gunneridae</taxon>
        <taxon>Pentapetalae</taxon>
        <taxon>asterids</taxon>
        <taxon>campanulids</taxon>
        <taxon>Asterales</taxon>
        <taxon>Asteraceae</taxon>
        <taxon>Cichorioideae</taxon>
        <taxon>Cichorieae</taxon>
        <taxon>Lactucinae</taxon>
        <taxon>Lactuca</taxon>
    </lineage>
</organism>
<dbReference type="InterPro" id="IPR016024">
    <property type="entry name" value="ARM-type_fold"/>
</dbReference>
<name>A0AAU9N7Y0_9ASTR</name>
<dbReference type="EMBL" id="CAKMRJ010004089">
    <property type="protein sequence ID" value="CAH1434937.1"/>
    <property type="molecule type" value="Genomic_DNA"/>
</dbReference>
<dbReference type="SUPFAM" id="SSF56112">
    <property type="entry name" value="Protein kinase-like (PK-like)"/>
    <property type="match status" value="1"/>
</dbReference>
<accession>A0AAU9N7Y0</accession>
<dbReference type="SMART" id="SM00185">
    <property type="entry name" value="ARM"/>
    <property type="match status" value="2"/>
</dbReference>
<dbReference type="PROSITE" id="PS50176">
    <property type="entry name" value="ARM_REPEAT"/>
    <property type="match status" value="1"/>
</dbReference>
<dbReference type="PANTHER" id="PTHR23315:SF224">
    <property type="entry name" value="U-BOX DOMAIN-CONTAINING PROTEIN 1"/>
    <property type="match status" value="1"/>
</dbReference>
<dbReference type="Pfam" id="PF00514">
    <property type="entry name" value="Arm"/>
    <property type="match status" value="1"/>
</dbReference>
<protein>
    <submittedName>
        <fullName evidence="4">Uncharacterized protein</fullName>
    </submittedName>
</protein>
<dbReference type="SUPFAM" id="SSF48371">
    <property type="entry name" value="ARM repeat"/>
    <property type="match status" value="1"/>
</dbReference>
<dbReference type="PANTHER" id="PTHR23315">
    <property type="entry name" value="U BOX DOMAIN-CONTAINING"/>
    <property type="match status" value="1"/>
</dbReference>
<evidence type="ECO:0000313" key="5">
    <source>
        <dbReference type="Proteomes" id="UP001157418"/>
    </source>
</evidence>